<keyword evidence="4" id="KW-1185">Reference proteome</keyword>
<keyword evidence="1" id="KW-0812">Transmembrane</keyword>
<dbReference type="OrthoDB" id="7907064at2"/>
<comment type="caution">
    <text evidence="3">The sequence shown here is derived from an EMBL/GenBank/DDBJ whole genome shotgun (WGS) entry which is preliminary data.</text>
</comment>
<dbReference type="Proteomes" id="UP000241010">
    <property type="component" value="Unassembled WGS sequence"/>
</dbReference>
<organism evidence="3 4">
    <name type="scientific">Cereibacter changlensis JA139</name>
    <dbReference type="NCBI Taxonomy" id="1188249"/>
    <lineage>
        <taxon>Bacteria</taxon>
        <taxon>Pseudomonadati</taxon>
        <taxon>Pseudomonadota</taxon>
        <taxon>Alphaproteobacteria</taxon>
        <taxon>Rhodobacterales</taxon>
        <taxon>Paracoccaceae</taxon>
        <taxon>Cereibacter</taxon>
    </lineage>
</organism>
<dbReference type="AlphaFoldDB" id="A0A2T4JXH5"/>
<protein>
    <submittedName>
        <fullName evidence="3">Flp pilus assembly protein TadG</fullName>
    </submittedName>
</protein>
<dbReference type="RefSeq" id="WP_107663032.1">
    <property type="nucleotide sequence ID" value="NZ_PZKG01000018.1"/>
</dbReference>
<keyword evidence="1" id="KW-1133">Transmembrane helix</keyword>
<evidence type="ECO:0000256" key="1">
    <source>
        <dbReference type="SAM" id="Phobius"/>
    </source>
</evidence>
<keyword evidence="1" id="KW-0472">Membrane</keyword>
<proteinExistence type="predicted"/>
<evidence type="ECO:0000313" key="4">
    <source>
        <dbReference type="Proteomes" id="UP000241010"/>
    </source>
</evidence>
<dbReference type="Pfam" id="PF07811">
    <property type="entry name" value="TadE"/>
    <property type="match status" value="1"/>
</dbReference>
<reference evidence="3 4" key="1">
    <citation type="submission" date="2018-03" db="EMBL/GenBank/DDBJ databases">
        <title>Cereibacter changlensis.</title>
        <authorList>
            <person name="Meyer T.E."/>
            <person name="Miller S."/>
            <person name="Lodha T."/>
            <person name="Gandham S."/>
            <person name="Chintalapati S."/>
            <person name="Chintalapati V.R."/>
        </authorList>
    </citation>
    <scope>NUCLEOTIDE SEQUENCE [LARGE SCALE GENOMIC DNA]</scope>
    <source>
        <strain evidence="3 4">JA139</strain>
    </source>
</reference>
<gene>
    <name evidence="3" type="ORF">C5F48_06140</name>
</gene>
<sequence>MTGPLRRLAGLLRREEGAVTVEFVLIFPVMMVFLLSSFESGLLLTRKVMLERALDITVRGLRLGQFEDPDHDVLKQAICGQATYVPDCMTSIALELAPISTVGDWALPEAAAQCVDRDAEVQELKALNAGGPNDIMLMRVCALLDPWFPTVGLGKAMEEASPNGFRLMTQSAFVNEPRAN</sequence>
<evidence type="ECO:0000313" key="3">
    <source>
        <dbReference type="EMBL" id="PTE22614.1"/>
    </source>
</evidence>
<evidence type="ECO:0000259" key="2">
    <source>
        <dbReference type="Pfam" id="PF07811"/>
    </source>
</evidence>
<feature type="transmembrane region" description="Helical" evidence="1">
    <location>
        <begin position="20"/>
        <end position="44"/>
    </location>
</feature>
<dbReference type="EMBL" id="PZKG01000018">
    <property type="protein sequence ID" value="PTE22614.1"/>
    <property type="molecule type" value="Genomic_DNA"/>
</dbReference>
<name>A0A2T4JXH5_9RHOB</name>
<dbReference type="InterPro" id="IPR012495">
    <property type="entry name" value="TadE-like_dom"/>
</dbReference>
<feature type="domain" description="TadE-like" evidence="2">
    <location>
        <begin position="17"/>
        <end position="58"/>
    </location>
</feature>
<accession>A0A2T4JXH5</accession>